<sequence>AKKIPTRIYPNSLAIEIGGLQPCKVKSPSYTQLERITPLQIILIISQMVQVLKNTMNEHYKLLEQREDKLSQL</sequence>
<reference evidence="1 2" key="1">
    <citation type="submission" date="2021-03" db="EMBL/GenBank/DDBJ databases">
        <authorList>
            <person name="King G.J."/>
            <person name="Bancroft I."/>
            <person name="Baten A."/>
            <person name="Bloomfield J."/>
            <person name="Borpatragohain P."/>
            <person name="He Z."/>
            <person name="Irish N."/>
            <person name="Irwin J."/>
            <person name="Liu K."/>
            <person name="Mauleon R.P."/>
            <person name="Moore J."/>
            <person name="Morris R."/>
            <person name="Ostergaard L."/>
            <person name="Wang B."/>
            <person name="Wells R."/>
        </authorList>
    </citation>
    <scope>NUCLEOTIDE SEQUENCE [LARGE SCALE GENOMIC DNA]</scope>
    <source>
        <strain evidence="1">R-o-18</strain>
        <tissue evidence="1">Leaf</tissue>
    </source>
</reference>
<evidence type="ECO:0000313" key="1">
    <source>
        <dbReference type="EMBL" id="KAG5397365.1"/>
    </source>
</evidence>
<proteinExistence type="predicted"/>
<name>A0ABQ7MF32_BRACM</name>
<dbReference type="EMBL" id="JADBGQ010000005">
    <property type="protein sequence ID" value="KAG5397365.1"/>
    <property type="molecule type" value="Genomic_DNA"/>
</dbReference>
<evidence type="ECO:0000313" key="2">
    <source>
        <dbReference type="Proteomes" id="UP000823674"/>
    </source>
</evidence>
<feature type="non-terminal residue" evidence="1">
    <location>
        <position position="1"/>
    </location>
</feature>
<dbReference type="Proteomes" id="UP000823674">
    <property type="component" value="Chromosome A05"/>
</dbReference>
<gene>
    <name evidence="1" type="primary">A05p025250.1_BraROA</name>
    <name evidence="1" type="ORF">IGI04_019179</name>
</gene>
<accession>A0ABQ7MF32</accession>
<organism evidence="1 2">
    <name type="scientific">Brassica rapa subsp. trilocularis</name>
    <dbReference type="NCBI Taxonomy" id="1813537"/>
    <lineage>
        <taxon>Eukaryota</taxon>
        <taxon>Viridiplantae</taxon>
        <taxon>Streptophyta</taxon>
        <taxon>Embryophyta</taxon>
        <taxon>Tracheophyta</taxon>
        <taxon>Spermatophyta</taxon>
        <taxon>Magnoliopsida</taxon>
        <taxon>eudicotyledons</taxon>
        <taxon>Gunneridae</taxon>
        <taxon>Pentapetalae</taxon>
        <taxon>rosids</taxon>
        <taxon>malvids</taxon>
        <taxon>Brassicales</taxon>
        <taxon>Brassicaceae</taxon>
        <taxon>Brassiceae</taxon>
        <taxon>Brassica</taxon>
    </lineage>
</organism>
<protein>
    <submittedName>
        <fullName evidence="1">Uncharacterized protein</fullName>
    </submittedName>
</protein>
<comment type="caution">
    <text evidence="1">The sequence shown here is derived from an EMBL/GenBank/DDBJ whole genome shotgun (WGS) entry which is preliminary data.</text>
</comment>
<keyword evidence="2" id="KW-1185">Reference proteome</keyword>